<sequence length="123" mass="13514">MKDPMYFENYGEPLEFEAPEKVDKALVPNYIVNLFSAITVLGTCAVVARVAAASFRGSKSHQKQLLTGATLLPDEIVPLGGWADEWHALMPSPRPIVCFLNREGFLRCAKVNVTDENVCSALC</sequence>
<feature type="transmembrane region" description="Helical" evidence="1">
    <location>
        <begin position="30"/>
        <end position="52"/>
    </location>
</feature>
<evidence type="ECO:0000256" key="1">
    <source>
        <dbReference type="SAM" id="Phobius"/>
    </source>
</evidence>
<comment type="caution">
    <text evidence="2">The sequence shown here is derived from an EMBL/GenBank/DDBJ whole genome shotgun (WGS) entry which is preliminary data.</text>
</comment>
<proteinExistence type="predicted"/>
<gene>
    <name evidence="2" type="ORF">HPB52_006879</name>
</gene>
<keyword evidence="1" id="KW-0472">Membrane</keyword>
<reference evidence="2" key="1">
    <citation type="journal article" date="2020" name="Cell">
        <title>Large-Scale Comparative Analyses of Tick Genomes Elucidate Their Genetic Diversity and Vector Capacities.</title>
        <authorList>
            <consortium name="Tick Genome and Microbiome Consortium (TIGMIC)"/>
            <person name="Jia N."/>
            <person name="Wang J."/>
            <person name="Shi W."/>
            <person name="Du L."/>
            <person name="Sun Y."/>
            <person name="Zhan W."/>
            <person name="Jiang J.F."/>
            <person name="Wang Q."/>
            <person name="Zhang B."/>
            <person name="Ji P."/>
            <person name="Bell-Sakyi L."/>
            <person name="Cui X.M."/>
            <person name="Yuan T.T."/>
            <person name="Jiang B.G."/>
            <person name="Yang W.F."/>
            <person name="Lam T.T."/>
            <person name="Chang Q.C."/>
            <person name="Ding S.J."/>
            <person name="Wang X.J."/>
            <person name="Zhu J.G."/>
            <person name="Ruan X.D."/>
            <person name="Zhao L."/>
            <person name="Wei J.T."/>
            <person name="Ye R.Z."/>
            <person name="Que T.C."/>
            <person name="Du C.H."/>
            <person name="Zhou Y.H."/>
            <person name="Cheng J.X."/>
            <person name="Dai P.F."/>
            <person name="Guo W.B."/>
            <person name="Han X.H."/>
            <person name="Huang E.J."/>
            <person name="Li L.F."/>
            <person name="Wei W."/>
            <person name="Gao Y.C."/>
            <person name="Liu J.Z."/>
            <person name="Shao H.Z."/>
            <person name="Wang X."/>
            <person name="Wang C.C."/>
            <person name="Yang T.C."/>
            <person name="Huo Q.B."/>
            <person name="Li W."/>
            <person name="Chen H.Y."/>
            <person name="Chen S.E."/>
            <person name="Zhou L.G."/>
            <person name="Ni X.B."/>
            <person name="Tian J.H."/>
            <person name="Sheng Y."/>
            <person name="Liu T."/>
            <person name="Pan Y.S."/>
            <person name="Xia L.Y."/>
            <person name="Li J."/>
            <person name="Zhao F."/>
            <person name="Cao W.C."/>
        </authorList>
    </citation>
    <scope>NUCLEOTIDE SEQUENCE</scope>
    <source>
        <strain evidence="2">Rsan-2018</strain>
    </source>
</reference>
<accession>A0A9D4Q7L0</accession>
<name>A0A9D4Q7L0_RHISA</name>
<keyword evidence="1" id="KW-1133">Transmembrane helix</keyword>
<protein>
    <submittedName>
        <fullName evidence="2">Uncharacterized protein</fullName>
    </submittedName>
</protein>
<keyword evidence="3" id="KW-1185">Reference proteome</keyword>
<dbReference type="AlphaFoldDB" id="A0A9D4Q7L0"/>
<reference evidence="2" key="2">
    <citation type="submission" date="2021-09" db="EMBL/GenBank/DDBJ databases">
        <authorList>
            <person name="Jia N."/>
            <person name="Wang J."/>
            <person name="Shi W."/>
            <person name="Du L."/>
            <person name="Sun Y."/>
            <person name="Zhan W."/>
            <person name="Jiang J."/>
            <person name="Wang Q."/>
            <person name="Zhang B."/>
            <person name="Ji P."/>
            <person name="Sakyi L.B."/>
            <person name="Cui X."/>
            <person name="Yuan T."/>
            <person name="Jiang B."/>
            <person name="Yang W."/>
            <person name="Lam T.T.-Y."/>
            <person name="Chang Q."/>
            <person name="Ding S."/>
            <person name="Wang X."/>
            <person name="Zhu J."/>
            <person name="Ruan X."/>
            <person name="Zhao L."/>
            <person name="Wei J."/>
            <person name="Que T."/>
            <person name="Du C."/>
            <person name="Cheng J."/>
            <person name="Dai P."/>
            <person name="Han X."/>
            <person name="Huang E."/>
            <person name="Gao Y."/>
            <person name="Liu J."/>
            <person name="Shao H."/>
            <person name="Ye R."/>
            <person name="Li L."/>
            <person name="Wei W."/>
            <person name="Wang X."/>
            <person name="Wang C."/>
            <person name="Huo Q."/>
            <person name="Li W."/>
            <person name="Guo W."/>
            <person name="Chen H."/>
            <person name="Chen S."/>
            <person name="Zhou L."/>
            <person name="Zhou L."/>
            <person name="Ni X."/>
            <person name="Tian J."/>
            <person name="Zhou Y."/>
            <person name="Sheng Y."/>
            <person name="Liu T."/>
            <person name="Pan Y."/>
            <person name="Xia L."/>
            <person name="Li J."/>
            <person name="Zhao F."/>
            <person name="Cao W."/>
        </authorList>
    </citation>
    <scope>NUCLEOTIDE SEQUENCE</scope>
    <source>
        <strain evidence="2">Rsan-2018</strain>
        <tissue evidence="2">Larvae</tissue>
    </source>
</reference>
<evidence type="ECO:0000313" key="3">
    <source>
        <dbReference type="Proteomes" id="UP000821837"/>
    </source>
</evidence>
<keyword evidence="1" id="KW-0812">Transmembrane</keyword>
<dbReference type="EMBL" id="JABSTV010001248">
    <property type="protein sequence ID" value="KAH7968202.1"/>
    <property type="molecule type" value="Genomic_DNA"/>
</dbReference>
<dbReference type="Proteomes" id="UP000821837">
    <property type="component" value="Unassembled WGS sequence"/>
</dbReference>
<evidence type="ECO:0000313" key="2">
    <source>
        <dbReference type="EMBL" id="KAH7968202.1"/>
    </source>
</evidence>
<organism evidence="2 3">
    <name type="scientific">Rhipicephalus sanguineus</name>
    <name type="common">Brown dog tick</name>
    <name type="synonym">Ixodes sanguineus</name>
    <dbReference type="NCBI Taxonomy" id="34632"/>
    <lineage>
        <taxon>Eukaryota</taxon>
        <taxon>Metazoa</taxon>
        <taxon>Ecdysozoa</taxon>
        <taxon>Arthropoda</taxon>
        <taxon>Chelicerata</taxon>
        <taxon>Arachnida</taxon>
        <taxon>Acari</taxon>
        <taxon>Parasitiformes</taxon>
        <taxon>Ixodida</taxon>
        <taxon>Ixodoidea</taxon>
        <taxon>Ixodidae</taxon>
        <taxon>Rhipicephalinae</taxon>
        <taxon>Rhipicephalus</taxon>
        <taxon>Rhipicephalus</taxon>
    </lineage>
</organism>